<evidence type="ECO:0000313" key="7">
    <source>
        <dbReference type="Proteomes" id="UP000642125"/>
    </source>
</evidence>
<comment type="subunit">
    <text evidence="2">Interacts with COX5B; this interaction may contribute to localize PYROXD2 to the inner face of the inner mitochondrial membrane.</text>
</comment>
<feature type="compositionally biased region" description="Basic and acidic residues" evidence="4">
    <location>
        <begin position="7"/>
        <end position="22"/>
    </location>
</feature>
<protein>
    <recommendedName>
        <fullName evidence="3">Pyridine nucleotide-disulfide oxidoreductase domain-containing protein 2</fullName>
    </recommendedName>
</protein>
<reference evidence="6" key="1">
    <citation type="submission" date="2021-01" db="EMBL/GenBank/DDBJ databases">
        <title>Whole genome shotgun sequence of Cellulomonas pakistanensis NBRC 110800.</title>
        <authorList>
            <person name="Komaki H."/>
            <person name="Tamura T."/>
        </authorList>
    </citation>
    <scope>NUCLEOTIDE SEQUENCE</scope>
    <source>
        <strain evidence="6">NBRC 110800</strain>
    </source>
</reference>
<dbReference type="AlphaFoldDB" id="A0A919PFF4"/>
<feature type="domain" description="Amine oxidase" evidence="5">
    <location>
        <begin position="59"/>
        <end position="293"/>
    </location>
</feature>
<dbReference type="EMBL" id="BONO01000025">
    <property type="protein sequence ID" value="GIG37567.1"/>
    <property type="molecule type" value="Genomic_DNA"/>
</dbReference>
<gene>
    <name evidence="6" type="ORF">Cpa01nite_29480</name>
</gene>
<evidence type="ECO:0000256" key="1">
    <source>
        <dbReference type="ARBA" id="ARBA00037217"/>
    </source>
</evidence>
<dbReference type="PANTHER" id="PTHR10668">
    <property type="entry name" value="PHYTOENE DEHYDROGENASE"/>
    <property type="match status" value="1"/>
</dbReference>
<dbReference type="RefSeq" id="WP_203669558.1">
    <property type="nucleotide sequence ID" value="NZ_BONO01000025.1"/>
</dbReference>
<dbReference type="InterPro" id="IPR002937">
    <property type="entry name" value="Amino_oxidase"/>
</dbReference>
<proteinExistence type="predicted"/>
<organism evidence="6 7">
    <name type="scientific">Cellulomonas pakistanensis</name>
    <dbReference type="NCBI Taxonomy" id="992287"/>
    <lineage>
        <taxon>Bacteria</taxon>
        <taxon>Bacillati</taxon>
        <taxon>Actinomycetota</taxon>
        <taxon>Actinomycetes</taxon>
        <taxon>Micrococcales</taxon>
        <taxon>Cellulomonadaceae</taxon>
        <taxon>Cellulomonas</taxon>
    </lineage>
</organism>
<dbReference type="Gene3D" id="3.50.50.60">
    <property type="entry name" value="FAD/NAD(P)-binding domain"/>
    <property type="match status" value="1"/>
</dbReference>
<comment type="caution">
    <text evidence="6">The sequence shown here is derived from an EMBL/GenBank/DDBJ whole genome shotgun (WGS) entry which is preliminary data.</text>
</comment>
<evidence type="ECO:0000259" key="5">
    <source>
        <dbReference type="Pfam" id="PF01593"/>
    </source>
</evidence>
<feature type="region of interest" description="Disordered" evidence="4">
    <location>
        <begin position="1"/>
        <end position="45"/>
    </location>
</feature>
<dbReference type="Proteomes" id="UP000642125">
    <property type="component" value="Unassembled WGS sequence"/>
</dbReference>
<dbReference type="PANTHER" id="PTHR10668:SF105">
    <property type="entry name" value="DEHYDROGENASE-RELATED"/>
    <property type="match status" value="1"/>
</dbReference>
<accession>A0A919PFF4</accession>
<comment type="function">
    <text evidence="1">Probable oxidoreductase that may play a role as regulator of mitochondrial function.</text>
</comment>
<evidence type="ECO:0000256" key="3">
    <source>
        <dbReference type="ARBA" id="ARBA00040298"/>
    </source>
</evidence>
<sequence>MTSSSADRADRHRDDRARPARHERPRRGGAGPGRTAGARPDARGSREVDAVVVGAGPNGLAAAVTLARAGLEVVVLEAQDTVGGGSRTLDLGLAPGVVHDICSAVHPMAWASPFFRSLGLHERLDLLTPVASFAQPLDGGRAAIAYRDLERTADGLGVDGDAWRRLFGPLAERWEDVVALALGDHRSLPAGATPASVVTAARFGLGVLRNGQSLVPSALRTEEGAALLTGVAGHAITPLPSLAAAGTAVLLTTLAHAGHGWPVVRGGSQAIVDALLADLVRLGGRVVTGHPVARRADLPPARAYLFDTGPRLVAQVFGDAMPPHLVRAYAGFRYGNAAAKVDLVVDGPIPWAHPEVHRAGTVHLGGTRDQVVEAERAVGRGRHAEHPLTLLSDPASLDHGRVSGGLRPVWAYAHVPARSDVDPTETVIRQIERFAPGFRDTVVASHGIPAARLADHDANLVGGDISGGAISLVGMFTRPTPPLPRLDPFSAGAPGVYLCSASAPPGPGVHGLSGWYAARRALRQVFGRSDRA</sequence>
<dbReference type="SUPFAM" id="SSF51905">
    <property type="entry name" value="FAD/NAD(P)-binding domain"/>
    <property type="match status" value="1"/>
</dbReference>
<evidence type="ECO:0000313" key="6">
    <source>
        <dbReference type="EMBL" id="GIG37567.1"/>
    </source>
</evidence>
<dbReference type="GO" id="GO:0016491">
    <property type="term" value="F:oxidoreductase activity"/>
    <property type="evidence" value="ECO:0007669"/>
    <property type="project" value="InterPro"/>
</dbReference>
<dbReference type="InterPro" id="IPR036188">
    <property type="entry name" value="FAD/NAD-bd_sf"/>
</dbReference>
<evidence type="ECO:0000256" key="2">
    <source>
        <dbReference type="ARBA" id="ARBA00038825"/>
    </source>
</evidence>
<keyword evidence="7" id="KW-1185">Reference proteome</keyword>
<evidence type="ECO:0000256" key="4">
    <source>
        <dbReference type="SAM" id="MobiDB-lite"/>
    </source>
</evidence>
<dbReference type="Pfam" id="PF01593">
    <property type="entry name" value="Amino_oxidase"/>
    <property type="match status" value="1"/>
</dbReference>
<name>A0A919PFF4_9CELL</name>